<dbReference type="InterPro" id="IPR014721">
    <property type="entry name" value="Ribsml_uS5_D2-typ_fold_subgr"/>
</dbReference>
<dbReference type="InterPro" id="IPR020568">
    <property type="entry name" value="Ribosomal_Su5_D2-typ_SF"/>
</dbReference>
<dbReference type="InterPro" id="IPR008269">
    <property type="entry name" value="Lon_proteolytic"/>
</dbReference>
<accession>A0A6J7EQ77</accession>
<protein>
    <submittedName>
        <fullName evidence="2">Unannotated protein</fullName>
    </submittedName>
</protein>
<dbReference type="GO" id="GO:0004176">
    <property type="term" value="F:ATP-dependent peptidase activity"/>
    <property type="evidence" value="ECO:0007669"/>
    <property type="project" value="InterPro"/>
</dbReference>
<dbReference type="GO" id="GO:0005524">
    <property type="term" value="F:ATP binding"/>
    <property type="evidence" value="ECO:0007669"/>
    <property type="project" value="InterPro"/>
</dbReference>
<evidence type="ECO:0000259" key="1">
    <source>
        <dbReference type="PROSITE" id="PS51786"/>
    </source>
</evidence>
<dbReference type="Pfam" id="PF05362">
    <property type="entry name" value="Lon_C"/>
    <property type="match status" value="1"/>
</dbReference>
<proteinExistence type="predicted"/>
<dbReference type="SUPFAM" id="SSF54211">
    <property type="entry name" value="Ribosomal protein S5 domain 2-like"/>
    <property type="match status" value="1"/>
</dbReference>
<gene>
    <name evidence="2" type="ORF">UFOPK3482_00323</name>
</gene>
<dbReference type="InterPro" id="IPR027065">
    <property type="entry name" value="Lon_Prtase"/>
</dbReference>
<dbReference type="PROSITE" id="PS51786">
    <property type="entry name" value="LON_PROTEOLYTIC"/>
    <property type="match status" value="1"/>
</dbReference>
<organism evidence="2">
    <name type="scientific">freshwater metagenome</name>
    <dbReference type="NCBI Taxonomy" id="449393"/>
    <lineage>
        <taxon>unclassified sequences</taxon>
        <taxon>metagenomes</taxon>
        <taxon>ecological metagenomes</taxon>
    </lineage>
</organism>
<dbReference type="Gene3D" id="3.30.230.10">
    <property type="match status" value="1"/>
</dbReference>
<name>A0A6J7EQ77_9ZZZZ</name>
<dbReference type="GO" id="GO:0004252">
    <property type="term" value="F:serine-type endopeptidase activity"/>
    <property type="evidence" value="ECO:0007669"/>
    <property type="project" value="InterPro"/>
</dbReference>
<dbReference type="AlphaFoldDB" id="A0A6J7EQ77"/>
<dbReference type="EMBL" id="CAFBLZ010000016">
    <property type="protein sequence ID" value="CAB4883390.1"/>
    <property type="molecule type" value="Genomic_DNA"/>
</dbReference>
<reference evidence="2" key="1">
    <citation type="submission" date="2020-05" db="EMBL/GenBank/DDBJ databases">
        <authorList>
            <person name="Chiriac C."/>
            <person name="Salcher M."/>
            <person name="Ghai R."/>
            <person name="Kavagutti S V."/>
        </authorList>
    </citation>
    <scope>NUCLEOTIDE SEQUENCE</scope>
</reference>
<feature type="domain" description="Lon proteolytic" evidence="1">
    <location>
        <begin position="130"/>
        <end position="225"/>
    </location>
</feature>
<dbReference type="GO" id="GO:0006508">
    <property type="term" value="P:proteolysis"/>
    <property type="evidence" value="ECO:0007669"/>
    <property type="project" value="InterPro"/>
</dbReference>
<dbReference type="PANTHER" id="PTHR10046">
    <property type="entry name" value="ATP DEPENDENT LON PROTEASE FAMILY MEMBER"/>
    <property type="match status" value="1"/>
</dbReference>
<sequence length="249" mass="26182">MNFVLITPGEPTSLFPKVLTIKDPDKTLAHPVNGQLYLLTIYITNPETKVLGASVLGCWIWGDCVVNPRSIWYEKFSSDKAERAVGTKAMQKSQSLALTAAKKVIATYFPEIDLSKVSDKSVRVSLENTGGPSGGLIFTLGLIDLLTPKDILAGRKIAGTGTISADGKIGAIGGVTEKILGAKKAGASVIFVSTENCLDLPDTVEGIKVVAVETIGDALEYLLEAPNTANKSQKAFNSAGIQGCDNVGA</sequence>
<evidence type="ECO:0000313" key="2">
    <source>
        <dbReference type="EMBL" id="CAB4883390.1"/>
    </source>
</evidence>
<dbReference type="GO" id="GO:0030163">
    <property type="term" value="P:protein catabolic process"/>
    <property type="evidence" value="ECO:0007669"/>
    <property type="project" value="InterPro"/>
</dbReference>